<sequence length="95" mass="10507">MAAAPARLRRASDGAPMRVSENFSGRQWLDRANFNGGVASTPTEHTTPGPLIPPWMQRLAREPGRGFAICYFLSECQWRDVIAERAHLGVSSEHS</sequence>
<protein>
    <submittedName>
        <fullName evidence="2">Uncharacterized protein</fullName>
    </submittedName>
</protein>
<evidence type="ECO:0000313" key="3">
    <source>
        <dbReference type="Proteomes" id="UP000094285"/>
    </source>
</evidence>
<accession>A0A1E4SB64</accession>
<keyword evidence="3" id="KW-1185">Reference proteome</keyword>
<name>A0A1E4SB64_9ASCO</name>
<dbReference type="GeneID" id="30986074"/>
<evidence type="ECO:0000313" key="2">
    <source>
        <dbReference type="EMBL" id="ODV76767.1"/>
    </source>
</evidence>
<dbReference type="EMBL" id="KV453917">
    <property type="protein sequence ID" value="ODV76767.1"/>
    <property type="molecule type" value="Genomic_DNA"/>
</dbReference>
<reference evidence="3" key="1">
    <citation type="submission" date="2016-05" db="EMBL/GenBank/DDBJ databases">
        <title>Comparative genomics of biotechnologically important yeasts.</title>
        <authorList>
            <consortium name="DOE Joint Genome Institute"/>
            <person name="Riley R."/>
            <person name="Haridas S."/>
            <person name="Wolfe K.H."/>
            <person name="Lopes M.R."/>
            <person name="Hittinger C.T."/>
            <person name="Goker M."/>
            <person name="Salamov A."/>
            <person name="Wisecaver J."/>
            <person name="Long T.M."/>
            <person name="Aerts A.L."/>
            <person name="Barry K."/>
            <person name="Choi C."/>
            <person name="Clum A."/>
            <person name="Coughlan A.Y."/>
            <person name="Deshpande S."/>
            <person name="Douglass A.P."/>
            <person name="Hanson S.J."/>
            <person name="Klenk H.-P."/>
            <person name="Labutti K."/>
            <person name="Lapidus A."/>
            <person name="Lindquist E."/>
            <person name="Lipzen A."/>
            <person name="Meier-Kolthoff J.P."/>
            <person name="Ohm R.A."/>
            <person name="Otillar R.P."/>
            <person name="Pangilinan J."/>
            <person name="Peng Y."/>
            <person name="Rokas A."/>
            <person name="Rosa C.A."/>
            <person name="Scheuner C."/>
            <person name="Sibirny A.A."/>
            <person name="Slot J.C."/>
            <person name="Stielow J.B."/>
            <person name="Sun H."/>
            <person name="Kurtzman C.P."/>
            <person name="Blackwell M."/>
            <person name="Grigoriev I.V."/>
            <person name="Jeffries T.W."/>
        </authorList>
    </citation>
    <scope>NUCLEOTIDE SEQUENCE [LARGE SCALE GENOMIC DNA]</scope>
    <source>
        <strain evidence="3">NRRL Y-17324</strain>
    </source>
</reference>
<evidence type="ECO:0000256" key="1">
    <source>
        <dbReference type="SAM" id="MobiDB-lite"/>
    </source>
</evidence>
<proteinExistence type="predicted"/>
<dbReference type="AlphaFoldDB" id="A0A1E4SB64"/>
<dbReference type="Proteomes" id="UP000094285">
    <property type="component" value="Unassembled WGS sequence"/>
</dbReference>
<feature type="region of interest" description="Disordered" evidence="1">
    <location>
        <begin position="34"/>
        <end position="53"/>
    </location>
</feature>
<dbReference type="RefSeq" id="XP_020061889.1">
    <property type="nucleotide sequence ID" value="XM_020211938.1"/>
</dbReference>
<gene>
    <name evidence="2" type="ORF">CANTADRAFT_92354</name>
</gene>
<organism evidence="2 3">
    <name type="scientific">Suhomyces tanzawaensis NRRL Y-17324</name>
    <dbReference type="NCBI Taxonomy" id="984487"/>
    <lineage>
        <taxon>Eukaryota</taxon>
        <taxon>Fungi</taxon>
        <taxon>Dikarya</taxon>
        <taxon>Ascomycota</taxon>
        <taxon>Saccharomycotina</taxon>
        <taxon>Pichiomycetes</taxon>
        <taxon>Debaryomycetaceae</taxon>
        <taxon>Suhomyces</taxon>
    </lineage>
</organism>